<keyword evidence="2" id="KW-1185">Reference proteome</keyword>
<dbReference type="EMBL" id="JACDTY010000007">
    <property type="protein sequence ID" value="MBA1141709.1"/>
    <property type="molecule type" value="Genomic_DNA"/>
</dbReference>
<dbReference type="RefSeq" id="WP_181058590.1">
    <property type="nucleotide sequence ID" value="NZ_JACDTY010000007.1"/>
</dbReference>
<evidence type="ECO:0000313" key="1">
    <source>
        <dbReference type="EMBL" id="MBA1141709.1"/>
    </source>
</evidence>
<name>A0A838B715_9HYPH</name>
<evidence type="ECO:0000313" key="2">
    <source>
        <dbReference type="Proteomes" id="UP000558284"/>
    </source>
</evidence>
<comment type="caution">
    <text evidence="1">The sequence shown here is derived from an EMBL/GenBank/DDBJ whole genome shotgun (WGS) entry which is preliminary data.</text>
</comment>
<reference evidence="1 2" key="1">
    <citation type="submission" date="2020-07" db="EMBL/GenBank/DDBJ databases">
        <title>Definition of the novel symbiovar canariense within Mesorhizobium novociceri, a new species of genus Mesorhizobium nodulating Cicer canariense in the Caldera de Taburiente National Park (La Palma, Canary Islands).</title>
        <authorList>
            <person name="Leon-Barrios M."/>
            <person name="Perez-Yepez J."/>
            <person name="Flores-Felix J.D."/>
            <person name="Ramirez-Baena M.H."/>
            <person name="Pulido-Suarez L."/>
            <person name="Igual J.M."/>
            <person name="Velazquez E."/>
            <person name="Peix A."/>
        </authorList>
    </citation>
    <scope>NUCLEOTIDE SEQUENCE [LARGE SCALE GENOMIC DNA]</scope>
    <source>
        <strain evidence="1 2">CCANP35</strain>
    </source>
</reference>
<protein>
    <submittedName>
        <fullName evidence="1">Uncharacterized protein</fullName>
    </submittedName>
</protein>
<organism evidence="1 2">
    <name type="scientific">Mesorhizobium neociceri</name>
    <dbReference type="NCBI Taxonomy" id="1307853"/>
    <lineage>
        <taxon>Bacteria</taxon>
        <taxon>Pseudomonadati</taxon>
        <taxon>Pseudomonadota</taxon>
        <taxon>Alphaproteobacteria</taxon>
        <taxon>Hyphomicrobiales</taxon>
        <taxon>Phyllobacteriaceae</taxon>
        <taxon>Mesorhizobium</taxon>
    </lineage>
</organism>
<dbReference type="AlphaFoldDB" id="A0A838B715"/>
<gene>
    <name evidence="1" type="ORF">H0241_15785</name>
</gene>
<proteinExistence type="predicted"/>
<sequence length="69" mass="7666">MTYFYRWDRHGRKGQRCKVTARSGVALCGLGPPLVVFGEPGIKRFNSIRVTFADGFTMVTSGNAIRRAS</sequence>
<accession>A0A838B715</accession>
<dbReference type="Proteomes" id="UP000558284">
    <property type="component" value="Unassembled WGS sequence"/>
</dbReference>